<dbReference type="SUPFAM" id="SSF116846">
    <property type="entry name" value="MIT domain"/>
    <property type="match status" value="1"/>
</dbReference>
<dbReference type="Gene3D" id="1.20.58.80">
    <property type="entry name" value="Phosphotransferase system, lactose/cellobiose-type IIA subunit"/>
    <property type="match status" value="1"/>
</dbReference>
<feature type="domain" description="MIT" evidence="1">
    <location>
        <begin position="5"/>
        <end position="67"/>
    </location>
</feature>
<dbReference type="InterPro" id="IPR052817">
    <property type="entry name" value="MIT_domain_contain_protein1"/>
</dbReference>
<dbReference type="InterPro" id="IPR032341">
    <property type="entry name" value="MITD1_C"/>
</dbReference>
<dbReference type="InterPro" id="IPR036181">
    <property type="entry name" value="MIT_dom_sf"/>
</dbReference>
<comment type="caution">
    <text evidence="3">The sequence shown here is derived from an EMBL/GenBank/DDBJ whole genome shotgun (WGS) entry which is preliminary data.</text>
</comment>
<reference evidence="3 4" key="1">
    <citation type="journal article" date="2023" name="BMC Biol.">
        <title>The compact genome of the sponge Oopsacas minuta (Hexactinellida) is lacking key metazoan core genes.</title>
        <authorList>
            <person name="Santini S."/>
            <person name="Schenkelaars Q."/>
            <person name="Jourda C."/>
            <person name="Duchesne M."/>
            <person name="Belahbib H."/>
            <person name="Rocher C."/>
            <person name="Selva M."/>
            <person name="Riesgo A."/>
            <person name="Vervoort M."/>
            <person name="Leys S.P."/>
            <person name="Kodjabachian L."/>
            <person name="Le Bivic A."/>
            <person name="Borchiellini C."/>
            <person name="Claverie J.M."/>
            <person name="Renard E."/>
        </authorList>
    </citation>
    <scope>NUCLEOTIDE SEQUENCE [LARGE SCALE GENOMIC DNA]</scope>
    <source>
        <strain evidence="3">SPO-2</strain>
    </source>
</reference>
<accession>A0AAV7JXX5</accession>
<dbReference type="Proteomes" id="UP001165289">
    <property type="component" value="Unassembled WGS sequence"/>
</dbReference>
<evidence type="ECO:0000313" key="4">
    <source>
        <dbReference type="Proteomes" id="UP001165289"/>
    </source>
</evidence>
<dbReference type="Pfam" id="PF04212">
    <property type="entry name" value="MIT"/>
    <property type="match status" value="1"/>
</dbReference>
<feature type="domain" description="MITD1 C-terminal phospholipase D-like" evidence="2">
    <location>
        <begin position="90"/>
        <end position="230"/>
    </location>
</feature>
<organism evidence="3 4">
    <name type="scientific">Oopsacas minuta</name>
    <dbReference type="NCBI Taxonomy" id="111878"/>
    <lineage>
        <taxon>Eukaryota</taxon>
        <taxon>Metazoa</taxon>
        <taxon>Porifera</taxon>
        <taxon>Hexactinellida</taxon>
        <taxon>Hexasterophora</taxon>
        <taxon>Lyssacinosida</taxon>
        <taxon>Leucopsacidae</taxon>
        <taxon>Oopsacas</taxon>
    </lineage>
</organism>
<keyword evidence="4" id="KW-1185">Reference proteome</keyword>
<protein>
    <submittedName>
        <fullName evidence="3">MIT domain-containing protein 1 isoform X1</fullName>
    </submittedName>
</protein>
<name>A0AAV7JXX5_9METZ</name>
<dbReference type="AlphaFoldDB" id="A0AAV7JXX5"/>
<dbReference type="PANTHER" id="PTHR21222">
    <property type="entry name" value="MIT DOMAIN-CONTAINING PROTEIN 1"/>
    <property type="match status" value="1"/>
</dbReference>
<dbReference type="EMBL" id="JAKMXF010000288">
    <property type="protein sequence ID" value="KAI6653185.1"/>
    <property type="molecule type" value="Genomic_DNA"/>
</dbReference>
<evidence type="ECO:0000313" key="3">
    <source>
        <dbReference type="EMBL" id="KAI6653185.1"/>
    </source>
</evidence>
<dbReference type="InterPro" id="IPR007330">
    <property type="entry name" value="MIT_dom"/>
</dbReference>
<dbReference type="Pfam" id="PF16565">
    <property type="entry name" value="MIT_C"/>
    <property type="match status" value="1"/>
</dbReference>
<proteinExistence type="predicted"/>
<sequence length="237" mass="27632">MERLSASQKIKEAVKCDKEKEYNTAVKLYIEGIDLLQPILKEAKSSSEQDVFRKKIEEYTERVIQIEDILKKIEREKRVTCIRISDGETGFSYGTLFGEYLDRSIQRVEIDDPYIRASHQVMNLVKLCELLIHKTSVKQITVVTTRDQEEREKDQLIRLADLKSDLSSHGITLEYSFSTTLHDREIRFDNGWVIKIGRGLDYFKPMKSQFQIGFCDMDLRPCQATAVEIYNSKYVLT</sequence>
<dbReference type="InterPro" id="IPR038113">
    <property type="entry name" value="MITD1_C_sf"/>
</dbReference>
<evidence type="ECO:0000259" key="2">
    <source>
        <dbReference type="Pfam" id="PF16565"/>
    </source>
</evidence>
<dbReference type="PANTHER" id="PTHR21222:SF1">
    <property type="entry name" value="MIT DOMAIN-CONTAINING PROTEIN 1"/>
    <property type="match status" value="1"/>
</dbReference>
<evidence type="ECO:0000259" key="1">
    <source>
        <dbReference type="Pfam" id="PF04212"/>
    </source>
</evidence>
<dbReference type="Gene3D" id="3.30.870.30">
    <property type="entry name" value="MITD, C-terminal phospholipase D-like domain"/>
    <property type="match status" value="1"/>
</dbReference>
<gene>
    <name evidence="3" type="ORF">LOD99_3711</name>
</gene>